<dbReference type="AlphaFoldDB" id="A0AAV1N715"/>
<feature type="chain" id="PRO_5043516670" description="Secreted protein" evidence="1">
    <location>
        <begin position="23"/>
        <end position="222"/>
    </location>
</feature>
<dbReference type="EMBL" id="CAWUFR010000016">
    <property type="protein sequence ID" value="CAK6954271.1"/>
    <property type="molecule type" value="Genomic_DNA"/>
</dbReference>
<reference evidence="2 3" key="1">
    <citation type="submission" date="2024-01" db="EMBL/GenBank/DDBJ databases">
        <authorList>
            <person name="Alioto T."/>
            <person name="Alioto T."/>
            <person name="Gomez Garrido J."/>
        </authorList>
    </citation>
    <scope>NUCLEOTIDE SEQUENCE [LARGE SCALE GENOMIC DNA]</scope>
</reference>
<proteinExistence type="predicted"/>
<dbReference type="Proteomes" id="UP001314229">
    <property type="component" value="Unassembled WGS sequence"/>
</dbReference>
<accession>A0AAV1N715</accession>
<protein>
    <recommendedName>
        <fullName evidence="4">Secreted protein</fullName>
    </recommendedName>
</protein>
<evidence type="ECO:0000313" key="2">
    <source>
        <dbReference type="EMBL" id="CAK6954271.1"/>
    </source>
</evidence>
<organism evidence="2 3">
    <name type="scientific">Scomber scombrus</name>
    <name type="common">Atlantic mackerel</name>
    <name type="synonym">Scomber vernalis</name>
    <dbReference type="NCBI Taxonomy" id="13677"/>
    <lineage>
        <taxon>Eukaryota</taxon>
        <taxon>Metazoa</taxon>
        <taxon>Chordata</taxon>
        <taxon>Craniata</taxon>
        <taxon>Vertebrata</taxon>
        <taxon>Euteleostomi</taxon>
        <taxon>Actinopterygii</taxon>
        <taxon>Neopterygii</taxon>
        <taxon>Teleostei</taxon>
        <taxon>Neoteleostei</taxon>
        <taxon>Acanthomorphata</taxon>
        <taxon>Pelagiaria</taxon>
        <taxon>Scombriformes</taxon>
        <taxon>Scombridae</taxon>
        <taxon>Scomber</taxon>
    </lineage>
</organism>
<gene>
    <name evidence="2" type="ORF">FSCOSCO3_A003557</name>
</gene>
<sequence>MKVPLVLLLLLLLLQRLAPGCAFASSAVSLSVFHCGYREGRPGREEDTERIDAISSHIDKQRGSRGSAGGVGERWVNLFCSYVYVCVLEEDDGSRMPGGGKKKSSHAKNTLLLKYNVHVSFIIRTSVSPKHVWCHSIVAVPIGGLVLIVRTACNPAASPVHALGNTGFPLCSPRRNQQRRAPFRQKSTSLQPLRRLMTLVLISVEQVALRDSLHLSKIWRME</sequence>
<evidence type="ECO:0000313" key="3">
    <source>
        <dbReference type="Proteomes" id="UP001314229"/>
    </source>
</evidence>
<comment type="caution">
    <text evidence="2">The sequence shown here is derived from an EMBL/GenBank/DDBJ whole genome shotgun (WGS) entry which is preliminary data.</text>
</comment>
<name>A0AAV1N715_SCOSC</name>
<keyword evidence="3" id="KW-1185">Reference proteome</keyword>
<evidence type="ECO:0000256" key="1">
    <source>
        <dbReference type="SAM" id="SignalP"/>
    </source>
</evidence>
<keyword evidence="1" id="KW-0732">Signal</keyword>
<evidence type="ECO:0008006" key="4">
    <source>
        <dbReference type="Google" id="ProtNLM"/>
    </source>
</evidence>
<feature type="signal peptide" evidence="1">
    <location>
        <begin position="1"/>
        <end position="22"/>
    </location>
</feature>